<proteinExistence type="predicted"/>
<evidence type="ECO:0000256" key="1">
    <source>
        <dbReference type="SAM" id="SignalP"/>
    </source>
</evidence>
<dbReference type="AlphaFoldDB" id="A0A6M4H3D8"/>
<organism evidence="2 3">
    <name type="scientific">Usitatibacter rugosus</name>
    <dbReference type="NCBI Taxonomy" id="2732067"/>
    <lineage>
        <taxon>Bacteria</taxon>
        <taxon>Pseudomonadati</taxon>
        <taxon>Pseudomonadota</taxon>
        <taxon>Betaproteobacteria</taxon>
        <taxon>Nitrosomonadales</taxon>
        <taxon>Usitatibacteraceae</taxon>
        <taxon>Usitatibacter</taxon>
    </lineage>
</organism>
<dbReference type="KEGG" id="uru:DSM104443_04308"/>
<accession>A0A6M4H3D8</accession>
<gene>
    <name evidence="2" type="ORF">DSM104443_04308</name>
</gene>
<reference evidence="2 3" key="1">
    <citation type="submission" date="2020-04" db="EMBL/GenBank/DDBJ databases">
        <title>Usitatibacter rugosus gen. nov., sp. nov. and Usitatibacter palustris sp. nov., novel members of Usitatibacteraceae fam. nov. within the order Nitrosomonadales isolated from soil.</title>
        <authorList>
            <person name="Huber K.J."/>
            <person name="Neumann-Schaal M."/>
            <person name="Geppert A."/>
            <person name="Luckner M."/>
            <person name="Wanner G."/>
            <person name="Overmann J."/>
        </authorList>
    </citation>
    <scope>NUCLEOTIDE SEQUENCE [LARGE SCALE GENOMIC DNA]</scope>
    <source>
        <strain evidence="2 3">0125_3</strain>
    </source>
</reference>
<evidence type="ECO:0000313" key="2">
    <source>
        <dbReference type="EMBL" id="QJR13213.1"/>
    </source>
</evidence>
<name>A0A6M4H3D8_9PROT</name>
<dbReference type="EMBL" id="CP053069">
    <property type="protein sequence ID" value="QJR13213.1"/>
    <property type="molecule type" value="Genomic_DNA"/>
</dbReference>
<feature type="chain" id="PRO_5026940222" evidence="1">
    <location>
        <begin position="21"/>
        <end position="102"/>
    </location>
</feature>
<sequence length="102" mass="10974">MKNKLMIVAVLMAFTGAAAAQQASEDVKRTCKSFTQSQAPSIVAAVKAKRDPATAVRRVADSWLEGVQNHMLLAASKADSMSEQELASLGYSYCVERRPAGR</sequence>
<dbReference type="Proteomes" id="UP000501534">
    <property type="component" value="Chromosome"/>
</dbReference>
<evidence type="ECO:0000313" key="3">
    <source>
        <dbReference type="Proteomes" id="UP000501534"/>
    </source>
</evidence>
<dbReference type="RefSeq" id="WP_171096087.1">
    <property type="nucleotide sequence ID" value="NZ_CP053069.1"/>
</dbReference>
<keyword evidence="3" id="KW-1185">Reference proteome</keyword>
<protein>
    <submittedName>
        <fullName evidence="2">Uncharacterized protein</fullName>
    </submittedName>
</protein>
<feature type="signal peptide" evidence="1">
    <location>
        <begin position="1"/>
        <end position="20"/>
    </location>
</feature>
<keyword evidence="1" id="KW-0732">Signal</keyword>